<comment type="caution">
    <text evidence="1">The sequence shown here is derived from an EMBL/GenBank/DDBJ whole genome shotgun (WGS) entry which is preliminary data.</text>
</comment>
<dbReference type="Pfam" id="PF07009">
    <property type="entry name" value="NusG_II"/>
    <property type="match status" value="1"/>
</dbReference>
<dbReference type="AlphaFoldDB" id="A0A9D5K7T1"/>
<gene>
    <name evidence="1" type="ORF">GF359_01465</name>
</gene>
<proteinExistence type="predicted"/>
<dbReference type="Proteomes" id="UP000630660">
    <property type="component" value="Unassembled WGS sequence"/>
</dbReference>
<sequence>MKRFCKPGDIILILFFLLAGAGTWFLTCRLNSKDKPSGIRITTPEQEYALSMKDTLVSVSGPAGETKIKIEDGSVWVAQASCPRKLCVRQGKISRTGRSIVCLPNRIVITIEGRTRIDATTY</sequence>
<reference evidence="1" key="1">
    <citation type="submission" date="2019-11" db="EMBL/GenBank/DDBJ databases">
        <title>Microbial mats filling the niche in hypersaline microbial mats.</title>
        <authorList>
            <person name="Wong H.L."/>
            <person name="Macleod F.I."/>
            <person name="White R.A. III"/>
            <person name="Burns B.P."/>
        </authorList>
    </citation>
    <scope>NUCLEOTIDE SEQUENCE</scope>
    <source>
        <strain evidence="1">Bin_327</strain>
    </source>
</reference>
<evidence type="ECO:0000313" key="2">
    <source>
        <dbReference type="Proteomes" id="UP000630660"/>
    </source>
</evidence>
<accession>A0A9D5K7T1</accession>
<organism evidence="1 2">
    <name type="scientific">candidate division WOR-3 bacterium</name>
    <dbReference type="NCBI Taxonomy" id="2052148"/>
    <lineage>
        <taxon>Bacteria</taxon>
        <taxon>Bacteria division WOR-3</taxon>
    </lineage>
</organism>
<dbReference type="EMBL" id="WJKJ01000043">
    <property type="protein sequence ID" value="MBD3363863.1"/>
    <property type="molecule type" value="Genomic_DNA"/>
</dbReference>
<name>A0A9D5K7T1_UNCW3</name>
<dbReference type="SUPFAM" id="SSF82004">
    <property type="entry name" value="N-utilization substance G protein NusG, insert domain"/>
    <property type="match status" value="1"/>
</dbReference>
<protein>
    <submittedName>
        <fullName evidence="1">NusG domain II-containing protein</fullName>
    </submittedName>
</protein>
<dbReference type="InterPro" id="IPR038690">
    <property type="entry name" value="NusG_2_sf"/>
</dbReference>
<evidence type="ECO:0000313" key="1">
    <source>
        <dbReference type="EMBL" id="MBD3363863.1"/>
    </source>
</evidence>
<dbReference type="Gene3D" id="2.60.320.10">
    <property type="entry name" value="N-utilization substance G protein NusG, insert domain"/>
    <property type="match status" value="1"/>
</dbReference>
<dbReference type="CDD" id="cd09910">
    <property type="entry name" value="NGN-insert_like"/>
    <property type="match status" value="1"/>
</dbReference>